<keyword evidence="4 8" id="KW-0560">Oxidoreductase</keyword>
<feature type="binding site" description="axial binding residue" evidence="7">
    <location>
        <position position="473"/>
    </location>
    <ligand>
        <name>heme</name>
        <dbReference type="ChEBI" id="CHEBI:30413"/>
    </ligand>
    <ligandPart>
        <name>Fe</name>
        <dbReference type="ChEBI" id="CHEBI:18248"/>
    </ligandPart>
</feature>
<dbReference type="GO" id="GO:0016705">
    <property type="term" value="F:oxidoreductase activity, acting on paired donors, with incorporation or reduction of molecular oxygen"/>
    <property type="evidence" value="ECO:0007669"/>
    <property type="project" value="InterPro"/>
</dbReference>
<dbReference type="GO" id="GO:0005506">
    <property type="term" value="F:iron ion binding"/>
    <property type="evidence" value="ECO:0007669"/>
    <property type="project" value="InterPro"/>
</dbReference>
<dbReference type="InterPro" id="IPR001128">
    <property type="entry name" value="Cyt_P450"/>
</dbReference>
<keyword evidence="9" id="KW-1133">Transmembrane helix</keyword>
<evidence type="ECO:0000313" key="11">
    <source>
        <dbReference type="EMBL" id="SSX22817.1"/>
    </source>
</evidence>
<dbReference type="PRINTS" id="PR00385">
    <property type="entry name" value="P450"/>
</dbReference>
<dbReference type="Pfam" id="PF00067">
    <property type="entry name" value="p450"/>
    <property type="match status" value="1"/>
</dbReference>
<name>A0A336KEV6_CULSO</name>
<dbReference type="EMBL" id="UFQS01000285">
    <property type="protein sequence ID" value="SSX02442.1"/>
    <property type="molecule type" value="Genomic_DNA"/>
</dbReference>
<evidence type="ECO:0000256" key="5">
    <source>
        <dbReference type="ARBA" id="ARBA00023004"/>
    </source>
</evidence>
<dbReference type="SUPFAM" id="SSF48264">
    <property type="entry name" value="Cytochrome P450"/>
    <property type="match status" value="1"/>
</dbReference>
<evidence type="ECO:0000256" key="1">
    <source>
        <dbReference type="ARBA" id="ARBA00001971"/>
    </source>
</evidence>
<protein>
    <submittedName>
        <fullName evidence="10">CSON007561 protein</fullName>
    </submittedName>
</protein>
<comment type="cofactor">
    <cofactor evidence="1 7">
        <name>heme</name>
        <dbReference type="ChEBI" id="CHEBI:30413"/>
    </cofactor>
</comment>
<proteinExistence type="inferred from homology"/>
<keyword evidence="9" id="KW-0812">Transmembrane</keyword>
<dbReference type="AlphaFoldDB" id="A0A336KEV6"/>
<reference evidence="10" key="1">
    <citation type="submission" date="2018-04" db="EMBL/GenBank/DDBJ databases">
        <authorList>
            <person name="Go L.Y."/>
            <person name="Mitchell J.A."/>
        </authorList>
    </citation>
    <scope>NUCLEOTIDE SEQUENCE</scope>
    <source>
        <tissue evidence="10">Whole organism</tissue>
    </source>
</reference>
<evidence type="ECO:0000256" key="9">
    <source>
        <dbReference type="SAM" id="Phobius"/>
    </source>
</evidence>
<keyword evidence="7 8" id="KW-0349">Heme</keyword>
<keyword evidence="6 8" id="KW-0503">Monooxygenase</keyword>
<dbReference type="OMA" id="SLAFCNW"/>
<dbReference type="PROSITE" id="PS00086">
    <property type="entry name" value="CYTOCHROME_P450"/>
    <property type="match status" value="1"/>
</dbReference>
<evidence type="ECO:0000256" key="6">
    <source>
        <dbReference type="ARBA" id="ARBA00023033"/>
    </source>
</evidence>
<gene>
    <name evidence="10" type="primary">CSON007561</name>
</gene>
<keyword evidence="3 7" id="KW-0479">Metal-binding</keyword>
<dbReference type="GO" id="GO:0020037">
    <property type="term" value="F:heme binding"/>
    <property type="evidence" value="ECO:0007669"/>
    <property type="project" value="InterPro"/>
</dbReference>
<dbReference type="Gene3D" id="1.10.630.10">
    <property type="entry name" value="Cytochrome P450"/>
    <property type="match status" value="1"/>
</dbReference>
<evidence type="ECO:0000256" key="4">
    <source>
        <dbReference type="ARBA" id="ARBA00023002"/>
    </source>
</evidence>
<accession>A0A336KEV6</accession>
<dbReference type="PANTHER" id="PTHR24303">
    <property type="entry name" value="HEME-BINDING MONOOXYGENASE FAMILY"/>
    <property type="match status" value="1"/>
</dbReference>
<feature type="transmembrane region" description="Helical" evidence="9">
    <location>
        <begin position="6"/>
        <end position="30"/>
    </location>
</feature>
<evidence type="ECO:0000313" key="10">
    <source>
        <dbReference type="EMBL" id="SSX02442.1"/>
    </source>
</evidence>
<organism evidence="10">
    <name type="scientific">Culicoides sonorensis</name>
    <name type="common">Biting midge</name>
    <dbReference type="NCBI Taxonomy" id="179676"/>
    <lineage>
        <taxon>Eukaryota</taxon>
        <taxon>Metazoa</taxon>
        <taxon>Ecdysozoa</taxon>
        <taxon>Arthropoda</taxon>
        <taxon>Hexapoda</taxon>
        <taxon>Insecta</taxon>
        <taxon>Pterygota</taxon>
        <taxon>Neoptera</taxon>
        <taxon>Endopterygota</taxon>
        <taxon>Diptera</taxon>
        <taxon>Nematocera</taxon>
        <taxon>Chironomoidea</taxon>
        <taxon>Ceratopogonidae</taxon>
        <taxon>Ceratopogoninae</taxon>
        <taxon>Culicoides</taxon>
        <taxon>Monoculicoides</taxon>
    </lineage>
</organism>
<reference evidence="11" key="2">
    <citation type="submission" date="2018-07" db="EMBL/GenBank/DDBJ databases">
        <authorList>
            <person name="Quirk P.G."/>
            <person name="Krulwich T.A."/>
        </authorList>
    </citation>
    <scope>NUCLEOTIDE SEQUENCE</scope>
</reference>
<dbReference type="InterPro" id="IPR017972">
    <property type="entry name" value="Cyt_P450_CS"/>
</dbReference>
<dbReference type="PRINTS" id="PR00463">
    <property type="entry name" value="EP450I"/>
</dbReference>
<sequence length="526" mass="60331">MYTSLILLASSNTIYVLSVCVAILAFMLIAECNTKKLRKLIDLLSTENMMIIKTADNTQKIINKAPGPKPLPIIGNLAVLDGYEVPYQAFNDLSKKYGNIITLQLGSVPALVVNGLENIKEVLIYKGQHFDGRPNFRRYHQLFCGNKENSLAFCDWSDLQKMRRDMLVPHTFPRNFSTRHNQLNEIVTDHLETMLNEFSTKKTLDIKPIILQTCANIFMKYFTSKSFDTNDQDFQRLISNFDKIFYEVNQGYAADFLPFLQPLHRNNMKRMAQWSEEIRNVILKCIVEDRFENWQEGDEAQDYLESLIEHVKSEALPKMDWDTALFALEDIVGGHAAVGNFLIKIFGYIAVRPDIQCKIQSEIENTLNSHERESNAIEIGDRNRMPYTEAVIMESLRMISSPIVPHVTNQDTTVAGFDVPKDTLIFLNNYDLNMNPKLWTQPETFTPERFINASGSISKPDHFMPFGSGRRSCMGYKICQMLAFTLLANTLNKFDVVTVENQNYKVQCGSLAMPEETYQLHFVARQ</sequence>
<keyword evidence="5 7" id="KW-0408">Iron</keyword>
<comment type="similarity">
    <text evidence="2 8">Belongs to the cytochrome P450 family.</text>
</comment>
<evidence type="ECO:0000256" key="8">
    <source>
        <dbReference type="RuleBase" id="RU000461"/>
    </source>
</evidence>
<keyword evidence="9" id="KW-0472">Membrane</keyword>
<dbReference type="InterPro" id="IPR002401">
    <property type="entry name" value="Cyt_P450_E_grp-I"/>
</dbReference>
<dbReference type="VEuPathDB" id="VectorBase:CSON007561"/>
<dbReference type="EMBL" id="UFQT01000285">
    <property type="protein sequence ID" value="SSX22817.1"/>
    <property type="molecule type" value="Genomic_DNA"/>
</dbReference>
<dbReference type="PANTHER" id="PTHR24303:SF27">
    <property type="entry name" value="CYTOCHROME P450 307B1"/>
    <property type="match status" value="1"/>
</dbReference>
<evidence type="ECO:0000256" key="7">
    <source>
        <dbReference type="PIRSR" id="PIRSR602401-1"/>
    </source>
</evidence>
<evidence type="ECO:0000256" key="2">
    <source>
        <dbReference type="ARBA" id="ARBA00010617"/>
    </source>
</evidence>
<dbReference type="GO" id="GO:0004497">
    <property type="term" value="F:monooxygenase activity"/>
    <property type="evidence" value="ECO:0007669"/>
    <property type="project" value="UniProtKB-KW"/>
</dbReference>
<evidence type="ECO:0000256" key="3">
    <source>
        <dbReference type="ARBA" id="ARBA00022723"/>
    </source>
</evidence>
<dbReference type="InterPro" id="IPR036396">
    <property type="entry name" value="Cyt_P450_sf"/>
</dbReference>